<dbReference type="STRING" id="70415.A0A5S6Q3V2"/>
<evidence type="ECO:0000313" key="1">
    <source>
        <dbReference type="Proteomes" id="UP000046395"/>
    </source>
</evidence>
<dbReference type="InterPro" id="IPR012337">
    <property type="entry name" value="RNaseH-like_sf"/>
</dbReference>
<keyword evidence="1" id="KW-1185">Reference proteome</keyword>
<dbReference type="SUPFAM" id="SSF53098">
    <property type="entry name" value="Ribonuclease H-like"/>
    <property type="match status" value="1"/>
</dbReference>
<dbReference type="PANTHER" id="PTHR45913">
    <property type="entry name" value="EPM2A-INTERACTING PROTEIN 1"/>
    <property type="match status" value="1"/>
</dbReference>
<name>A0A5S6Q3V2_TRIMR</name>
<proteinExistence type="predicted"/>
<dbReference type="Proteomes" id="UP000046395">
    <property type="component" value="Unassembled WGS sequence"/>
</dbReference>
<reference evidence="2" key="1">
    <citation type="submission" date="2019-12" db="UniProtKB">
        <authorList>
            <consortium name="WormBaseParasite"/>
        </authorList>
    </citation>
    <scope>IDENTIFICATION</scope>
</reference>
<protein>
    <submittedName>
        <fullName evidence="2">DUF4371 domain-containing protein</fullName>
    </submittedName>
</protein>
<evidence type="ECO:0000313" key="2">
    <source>
        <dbReference type="WBParaSite" id="TMUE_0000001920.1"/>
    </source>
</evidence>
<sequence>MTEAKKKCRQYSVEYLKYGFIPSPSNTQQPLCLLCEKVFSNESMKPSRLAEHLKKIHSDKVEKDLPYFQSLRNKFQKKRRLPGMFSSLLTEQKDGLRTSYEISLLIAKSGKPHTIGEELILPAVSAVLRTVLHQPPQNIIKKIPLSNDTVQRRIDEMAVDVEDTLCNFLRTTQFSLQLDESVLPGNEALLLAYVRFIKEEKLAQELLFARNLVTDTKGQSIFLVVEEFFTEKEIPLTNIMAVATDGAPSMVGSHRGFIAHLKRAVPEVLAVHCVIHRQHLVAKHLNNRLHRSLQYVITAINKIRSRPLNDRLFAQLCEENDDEFNRLLLHTEVRWLSRGACLSRFYRLFSTVVEFFESEDADLGNNLKKSKADIAYMSDLYLKFNEMNLQLQGDELNLVKTKSIVSAFVVKLLHFKQNLGRGEFYQFTKLSELKKSGEINDDDVCGYCDHLTLLHKEMCERYEDILSMEIPHWILEPFSSIQEAEIRLQDELIELQTNEELRPRLKSGYHRFWLQHQIADLYPRLWNVVKKFLIPFPSSYLVERGFSAVTELLTKRRNRLQIVERGDLRMRLTNIEPDVERLILSHQPQPSH</sequence>
<accession>A0A5S6Q3V2</accession>
<dbReference type="AlphaFoldDB" id="A0A5S6Q3V2"/>
<dbReference type="PANTHER" id="PTHR45913:SF22">
    <property type="entry name" value="SCAN BOX DOMAIN-CONTAINING PROTEIN"/>
    <property type="match status" value="1"/>
</dbReference>
<dbReference type="WBParaSite" id="TMUE_0000001920.1">
    <property type="protein sequence ID" value="TMUE_0000001920.1"/>
    <property type="gene ID" value="WBGene00297785"/>
</dbReference>
<organism evidence="1 2">
    <name type="scientific">Trichuris muris</name>
    <name type="common">Mouse whipworm</name>
    <dbReference type="NCBI Taxonomy" id="70415"/>
    <lineage>
        <taxon>Eukaryota</taxon>
        <taxon>Metazoa</taxon>
        <taxon>Ecdysozoa</taxon>
        <taxon>Nematoda</taxon>
        <taxon>Enoplea</taxon>
        <taxon>Dorylaimia</taxon>
        <taxon>Trichinellida</taxon>
        <taxon>Trichuridae</taxon>
        <taxon>Trichuris</taxon>
    </lineage>
</organism>